<evidence type="ECO:0000256" key="6">
    <source>
        <dbReference type="ARBA" id="ARBA00023014"/>
    </source>
</evidence>
<dbReference type="GO" id="GO:0046872">
    <property type="term" value="F:metal ion binding"/>
    <property type="evidence" value="ECO:0007669"/>
    <property type="project" value="UniProtKB-KW"/>
</dbReference>
<evidence type="ECO:0000256" key="4">
    <source>
        <dbReference type="ARBA" id="ARBA00022737"/>
    </source>
</evidence>
<feature type="domain" description="4Fe-4S ferredoxin-type" evidence="7">
    <location>
        <begin position="34"/>
        <end position="58"/>
    </location>
</feature>
<keyword evidence="9" id="KW-1185">Reference proteome</keyword>
<dbReference type="EMBL" id="LS483254">
    <property type="protein sequence ID" value="SQD93231.1"/>
    <property type="molecule type" value="Genomic_DNA"/>
</dbReference>
<sequence length="100" mass="10998">MADELKGWKDLPLGGVVPGGAARELNKTGSWRAERPIWHEEKCIQCFQCWLHCPDDSILLHGGKMTGIDYDHCKGCGLCAAICPKDALEMVPEREGTCAK</sequence>
<dbReference type="GO" id="GO:0016625">
    <property type="term" value="F:oxidoreductase activity, acting on the aldehyde or oxo group of donors, iron-sulfur protein as acceptor"/>
    <property type="evidence" value="ECO:0007669"/>
    <property type="project" value="InterPro"/>
</dbReference>
<keyword evidence="6" id="KW-0411">Iron-sulfur</keyword>
<dbReference type="KEGG" id="bana:BARAN1_1209"/>
<dbReference type="InterPro" id="IPR011898">
    <property type="entry name" value="PorD_KorD"/>
</dbReference>
<keyword evidence="2" id="KW-0004">4Fe-4S</keyword>
<dbReference type="InterPro" id="IPR017896">
    <property type="entry name" value="4Fe4S_Fe-S-bd"/>
</dbReference>
<proteinExistence type="predicted"/>
<gene>
    <name evidence="8" type="primary">porD</name>
    <name evidence="8" type="ORF">BARAN1_1209</name>
</gene>
<dbReference type="Gene3D" id="3.30.70.20">
    <property type="match status" value="2"/>
</dbReference>
<evidence type="ECO:0000256" key="5">
    <source>
        <dbReference type="ARBA" id="ARBA00023004"/>
    </source>
</evidence>
<evidence type="ECO:0000256" key="2">
    <source>
        <dbReference type="ARBA" id="ARBA00022485"/>
    </source>
</evidence>
<evidence type="ECO:0000256" key="1">
    <source>
        <dbReference type="ARBA" id="ARBA00001966"/>
    </source>
</evidence>
<evidence type="ECO:0000256" key="3">
    <source>
        <dbReference type="ARBA" id="ARBA00022723"/>
    </source>
</evidence>
<accession>A0A2X3KKT8</accession>
<dbReference type="SUPFAM" id="SSF54862">
    <property type="entry name" value="4Fe-4S ferredoxins"/>
    <property type="match status" value="1"/>
</dbReference>
<dbReference type="PANTHER" id="PTHR43724:SF1">
    <property type="entry name" value="PYRUVATE SYNTHASE SUBUNIT PORD"/>
    <property type="match status" value="1"/>
</dbReference>
<keyword evidence="5" id="KW-0408">Iron</keyword>
<keyword evidence="4" id="KW-0677">Repeat</keyword>
<evidence type="ECO:0000259" key="7">
    <source>
        <dbReference type="PROSITE" id="PS51379"/>
    </source>
</evidence>
<dbReference type="Pfam" id="PF14697">
    <property type="entry name" value="Fer4_21"/>
    <property type="match status" value="1"/>
</dbReference>
<dbReference type="GO" id="GO:0051539">
    <property type="term" value="F:4 iron, 4 sulfur cluster binding"/>
    <property type="evidence" value="ECO:0007669"/>
    <property type="project" value="UniProtKB-KW"/>
</dbReference>
<organism evidence="8 9">
    <name type="scientific">Candidatus Bipolaricaulis anaerobius</name>
    <dbReference type="NCBI Taxonomy" id="2026885"/>
    <lineage>
        <taxon>Bacteria</taxon>
        <taxon>Candidatus Bipolaricaulota</taxon>
        <taxon>Candidatus Bipolaricaulia</taxon>
        <taxon>Candidatus Bipolaricaulales</taxon>
        <taxon>Candidatus Bipolaricaulaceae</taxon>
        <taxon>Candidatus Bipolaricaulis</taxon>
    </lineage>
</organism>
<dbReference type="PROSITE" id="PS51379">
    <property type="entry name" value="4FE4S_FER_2"/>
    <property type="match status" value="2"/>
</dbReference>
<evidence type="ECO:0000313" key="9">
    <source>
        <dbReference type="Proteomes" id="UP000249818"/>
    </source>
</evidence>
<dbReference type="AlphaFoldDB" id="A0A2X3KKT8"/>
<dbReference type="PROSITE" id="PS00198">
    <property type="entry name" value="4FE4S_FER_1"/>
    <property type="match status" value="1"/>
</dbReference>
<name>A0A2X3KKT8_9BACT</name>
<dbReference type="OrthoDB" id="9794954at2"/>
<dbReference type="RefSeq" id="WP_162297765.1">
    <property type="nucleotide sequence ID" value="NZ_LS483254.1"/>
</dbReference>
<comment type="cofactor">
    <cofactor evidence="1">
        <name>[4Fe-4S] cluster</name>
        <dbReference type="ChEBI" id="CHEBI:49883"/>
    </cofactor>
</comment>
<reference evidence="9" key="1">
    <citation type="submission" date="2018-05" db="EMBL/GenBank/DDBJ databases">
        <authorList>
            <person name="Hao L."/>
        </authorList>
    </citation>
    <scope>NUCLEOTIDE SEQUENCE [LARGE SCALE GENOMIC DNA]</scope>
</reference>
<evidence type="ECO:0000313" key="8">
    <source>
        <dbReference type="EMBL" id="SQD93231.1"/>
    </source>
</evidence>
<protein>
    <submittedName>
        <fullName evidence="8">Pyruvate ferredoxin/flavodoxin oxidoreductase, delta subunit</fullName>
    </submittedName>
</protein>
<keyword evidence="8" id="KW-0670">Pyruvate</keyword>
<dbReference type="PANTHER" id="PTHR43724">
    <property type="entry name" value="PYRUVATE SYNTHASE SUBUNIT PORD"/>
    <property type="match status" value="1"/>
</dbReference>
<keyword evidence="3" id="KW-0479">Metal-binding</keyword>
<dbReference type="InterPro" id="IPR017900">
    <property type="entry name" value="4Fe4S_Fe_S_CS"/>
</dbReference>
<dbReference type="NCBIfam" id="TIGR02179">
    <property type="entry name" value="PorD_KorD"/>
    <property type="match status" value="1"/>
</dbReference>
<dbReference type="Proteomes" id="UP000249818">
    <property type="component" value="Chromosome BARAN1"/>
</dbReference>
<feature type="domain" description="4Fe-4S ferredoxin-type" evidence="7">
    <location>
        <begin position="63"/>
        <end position="93"/>
    </location>
</feature>